<name>A0ABN9W567_9DINO</name>
<accession>A0ABN9W567</accession>
<proteinExistence type="predicted"/>
<feature type="non-terminal residue" evidence="1">
    <location>
        <position position="1"/>
    </location>
</feature>
<sequence length="110" mass="12630">ANFDWVLGNAWADHFAKLGAKDIGYAEGYCDLFKMALARAKLMSRYLGFTLCRLFQQQLWESQDRQVLKLKEVCPGASKDPAVRKNQLKWICRFAKARSIEFHASVLAQM</sequence>
<feature type="non-terminal residue" evidence="1">
    <location>
        <position position="110"/>
    </location>
</feature>
<reference evidence="1" key="1">
    <citation type="submission" date="2023-10" db="EMBL/GenBank/DDBJ databases">
        <authorList>
            <person name="Chen Y."/>
            <person name="Shah S."/>
            <person name="Dougan E. K."/>
            <person name="Thang M."/>
            <person name="Chan C."/>
        </authorList>
    </citation>
    <scope>NUCLEOTIDE SEQUENCE [LARGE SCALE GENOMIC DNA]</scope>
</reference>
<evidence type="ECO:0000313" key="1">
    <source>
        <dbReference type="EMBL" id="CAK0880158.1"/>
    </source>
</evidence>
<protein>
    <recommendedName>
        <fullName evidence="3">Selenoprotein O</fullName>
    </recommendedName>
</protein>
<evidence type="ECO:0008006" key="3">
    <source>
        <dbReference type="Google" id="ProtNLM"/>
    </source>
</evidence>
<dbReference type="EMBL" id="CAUYUJ010018046">
    <property type="protein sequence ID" value="CAK0880158.1"/>
    <property type="molecule type" value="Genomic_DNA"/>
</dbReference>
<evidence type="ECO:0000313" key="2">
    <source>
        <dbReference type="Proteomes" id="UP001189429"/>
    </source>
</evidence>
<dbReference type="Proteomes" id="UP001189429">
    <property type="component" value="Unassembled WGS sequence"/>
</dbReference>
<organism evidence="1 2">
    <name type="scientific">Prorocentrum cordatum</name>
    <dbReference type="NCBI Taxonomy" id="2364126"/>
    <lineage>
        <taxon>Eukaryota</taxon>
        <taxon>Sar</taxon>
        <taxon>Alveolata</taxon>
        <taxon>Dinophyceae</taxon>
        <taxon>Prorocentrales</taxon>
        <taxon>Prorocentraceae</taxon>
        <taxon>Prorocentrum</taxon>
    </lineage>
</organism>
<gene>
    <name evidence="1" type="ORF">PCOR1329_LOCUS63380</name>
</gene>
<comment type="caution">
    <text evidence="1">The sequence shown here is derived from an EMBL/GenBank/DDBJ whole genome shotgun (WGS) entry which is preliminary data.</text>
</comment>
<keyword evidence="2" id="KW-1185">Reference proteome</keyword>